<proteinExistence type="predicted"/>
<feature type="non-terminal residue" evidence="1">
    <location>
        <position position="1"/>
    </location>
</feature>
<protein>
    <submittedName>
        <fullName evidence="1">Uncharacterized protein</fullName>
    </submittedName>
</protein>
<reference evidence="1 2" key="1">
    <citation type="submission" date="2020-04" db="EMBL/GenBank/DDBJ databases">
        <title>Perkinsus olseni comparative genomics.</title>
        <authorList>
            <person name="Bogema D.R."/>
        </authorList>
    </citation>
    <scope>NUCLEOTIDE SEQUENCE [LARGE SCALE GENOMIC DNA]</scope>
    <source>
        <strain evidence="1">ATCC PRA-205</strain>
    </source>
</reference>
<dbReference type="Proteomes" id="UP000574390">
    <property type="component" value="Unassembled WGS sequence"/>
</dbReference>
<evidence type="ECO:0000313" key="2">
    <source>
        <dbReference type="Proteomes" id="UP000574390"/>
    </source>
</evidence>
<comment type="caution">
    <text evidence="1">The sequence shown here is derived from an EMBL/GenBank/DDBJ whole genome shotgun (WGS) entry which is preliminary data.</text>
</comment>
<organism evidence="1 2">
    <name type="scientific">Perkinsus olseni</name>
    <name type="common">Perkinsus atlanticus</name>
    <dbReference type="NCBI Taxonomy" id="32597"/>
    <lineage>
        <taxon>Eukaryota</taxon>
        <taxon>Sar</taxon>
        <taxon>Alveolata</taxon>
        <taxon>Perkinsozoa</taxon>
        <taxon>Perkinsea</taxon>
        <taxon>Perkinsida</taxon>
        <taxon>Perkinsidae</taxon>
        <taxon>Perkinsus</taxon>
    </lineage>
</organism>
<name>A0A7J6Q2G5_PEROL</name>
<dbReference type="AlphaFoldDB" id="A0A7J6Q2G5"/>
<dbReference type="EMBL" id="JABANM010032680">
    <property type="protein sequence ID" value="KAF4702518.1"/>
    <property type="molecule type" value="Genomic_DNA"/>
</dbReference>
<sequence length="124" mass="14246">MVRLQDIAKSYDELTVMRGTIHGAIGDEEKRIRKVLKTQNKYSTNEYDIKLKACERDNKEMHEKSDEVVDETMAYLQKIGHNLSCVMAARMVYVDLNEDIFRRLYCTMTENGVPVNLAGVIEGV</sequence>
<accession>A0A7J6Q2G5</accession>
<evidence type="ECO:0000313" key="1">
    <source>
        <dbReference type="EMBL" id="KAF4702518.1"/>
    </source>
</evidence>
<gene>
    <name evidence="1" type="ORF">FOZ62_016825</name>
</gene>